<feature type="domain" description="HTH cro/C1-type" evidence="1">
    <location>
        <begin position="9"/>
        <end position="62"/>
    </location>
</feature>
<dbReference type="CDD" id="cd00093">
    <property type="entry name" value="HTH_XRE"/>
    <property type="match status" value="1"/>
</dbReference>
<evidence type="ECO:0000259" key="1">
    <source>
        <dbReference type="PROSITE" id="PS50943"/>
    </source>
</evidence>
<organism evidence="2 3">
    <name type="scientific">Oenococcus kitaharae DSM 17330</name>
    <dbReference type="NCBI Taxonomy" id="1045004"/>
    <lineage>
        <taxon>Bacteria</taxon>
        <taxon>Bacillati</taxon>
        <taxon>Bacillota</taxon>
        <taxon>Bacilli</taxon>
        <taxon>Lactobacillales</taxon>
        <taxon>Lactobacillaceae</taxon>
        <taxon>Oenococcus</taxon>
    </lineage>
</organism>
<dbReference type="InterPro" id="IPR011990">
    <property type="entry name" value="TPR-like_helical_dom_sf"/>
</dbReference>
<proteinExistence type="predicted"/>
<keyword evidence="3" id="KW-1185">Reference proteome</keyword>
<reference evidence="2 3" key="1">
    <citation type="journal article" date="2012" name="PLoS ONE">
        <title>Functional divergence in the genus oenococcus as predicted by genome sequencing of the newly-described species, Oenococcus kitaharae.</title>
        <authorList>
            <person name="Borneman A.R."/>
            <person name="McCarthy J.M."/>
            <person name="Chambers P.J."/>
            <person name="Bartowsky E.J."/>
        </authorList>
    </citation>
    <scope>NUCLEOTIDE SEQUENCE [LARGE SCALE GENOMIC DNA]</scope>
    <source>
        <strain evidence="3">DSM17330</strain>
    </source>
</reference>
<dbReference type="InterPro" id="IPR010982">
    <property type="entry name" value="Lambda_DNA-bd_dom_sf"/>
</dbReference>
<accession>G9WGB9</accession>
<comment type="caution">
    <text evidence="2">The sequence shown here is derived from an EMBL/GenBank/DDBJ whole genome shotgun (WGS) entry which is preliminary data.</text>
</comment>
<dbReference type="SUPFAM" id="SSF47413">
    <property type="entry name" value="lambda repressor-like DNA-binding domains"/>
    <property type="match status" value="1"/>
</dbReference>
<protein>
    <submittedName>
        <fullName evidence="2">XRE-family transcriptional regulator</fullName>
    </submittedName>
</protein>
<dbReference type="Proteomes" id="UP000004959">
    <property type="component" value="Chromosome"/>
</dbReference>
<dbReference type="PROSITE" id="PS50943">
    <property type="entry name" value="HTH_CROC1"/>
    <property type="match status" value="1"/>
</dbReference>
<evidence type="ECO:0000313" key="3">
    <source>
        <dbReference type="Proteomes" id="UP000004959"/>
    </source>
</evidence>
<gene>
    <name evidence="2" type="ORF">OKIT_1651</name>
</gene>
<dbReference type="EMBL" id="AFVZ01000001">
    <property type="protein sequence ID" value="EHN59727.1"/>
    <property type="molecule type" value="Genomic_DNA"/>
</dbReference>
<dbReference type="GO" id="GO:0003677">
    <property type="term" value="F:DNA binding"/>
    <property type="evidence" value="ECO:0007669"/>
    <property type="project" value="InterPro"/>
</dbReference>
<dbReference type="AlphaFoldDB" id="G9WGB9"/>
<name>G9WGB9_9LACO</name>
<dbReference type="PATRIC" id="fig|1045004.4.peg.1621"/>
<dbReference type="SUPFAM" id="SSF48452">
    <property type="entry name" value="TPR-like"/>
    <property type="match status" value="1"/>
</dbReference>
<dbReference type="InterPro" id="IPR001387">
    <property type="entry name" value="Cro/C1-type_HTH"/>
</dbReference>
<dbReference type="STRING" id="336988.NT96_01905"/>
<dbReference type="RefSeq" id="WP_007746811.1">
    <property type="nucleotide sequence ID" value="NZ_CM001398.1"/>
</dbReference>
<dbReference type="Gene3D" id="1.25.40.10">
    <property type="entry name" value="Tetratricopeptide repeat domain"/>
    <property type="match status" value="1"/>
</dbReference>
<dbReference type="HOGENOM" id="CLU_979479_0_0_9"/>
<evidence type="ECO:0000313" key="2">
    <source>
        <dbReference type="EMBL" id="EHN59727.1"/>
    </source>
</evidence>
<sequence>MVSVNGEIFRQRRKELHLSQMQLADGIASQGTISSLECFGALPCMRILEEIMNRLHLSLEDVMSINPASSVLNNLQKELDNEHYRRVFDGLENVNKNDIVFPKDKQRLLYLRASAYFHSGRIEDASFWCDQLMQIPDKDKDPLYHALVHTIKAQVWQQKNDLYKASVCFQNVEEFLLSHNDKNNDLPSNAIHGYVRMYQALAEHALMNQNPETAQKYLRRAFKILKAENSSWHLGELLIIDAEIAGERMLDKEKTTSIMAAQRLYEIMPSPKLGRMLQNVSSKS</sequence>
<dbReference type="eggNOG" id="COG1396">
    <property type="taxonomic scope" value="Bacteria"/>
</dbReference>
<dbReference type="OrthoDB" id="1150409at2"/>